<feature type="compositionally biased region" description="Polar residues" evidence="1">
    <location>
        <begin position="366"/>
        <end position="380"/>
    </location>
</feature>
<comment type="caution">
    <text evidence="2">The sequence shown here is derived from an EMBL/GenBank/DDBJ whole genome shotgun (WGS) entry which is preliminary data.</text>
</comment>
<gene>
    <name evidence="2" type="ORF">A6302_04402</name>
</gene>
<dbReference type="SUPFAM" id="SSF82171">
    <property type="entry name" value="DPP6 N-terminal domain-like"/>
    <property type="match status" value="1"/>
</dbReference>
<dbReference type="AlphaFoldDB" id="A0A1E3GTA8"/>
<organism evidence="2 3">
    <name type="scientific">Methylobrevis pamukkalensis</name>
    <dbReference type="NCBI Taxonomy" id="1439726"/>
    <lineage>
        <taxon>Bacteria</taxon>
        <taxon>Pseudomonadati</taxon>
        <taxon>Pseudomonadota</taxon>
        <taxon>Alphaproteobacteria</taxon>
        <taxon>Hyphomicrobiales</taxon>
        <taxon>Pleomorphomonadaceae</taxon>
        <taxon>Methylobrevis</taxon>
    </lineage>
</organism>
<dbReference type="PATRIC" id="fig|1439726.3.peg.4679"/>
<name>A0A1E3GTA8_9HYPH</name>
<sequence>MTDIRVNTYTTGSQDAAAVAADAAGNYVVVWVSVGQDGSLSGIYGQLYGADGRPVGDEFLVNATTSNNQLAPRVAMSADGDFVVTWDSSGQDGDGLGIYGQRFAADGTPEGSEFLVNTYTTDTQATSTVAMDDDGNFVVAWGSSLQDGSSYGVFAQRYNASGEAQGSEFQVNTYTSSAQAVASVAMDADGDFILTWTSSGQDGSSSGIFAQRYNAAGEAQGDEFQVNTYTTNAQSGSSVAADDDGNFVIVWQSSGQDASSNGIYGQRYNAAGVAQGSEFRVNTYTTGNQVNSAVSMDSDGDFVVVWHSASQDAAVTASMRRITMLTARRTVASTGSTTRRSTINRSRKWLCLRTALRSSSGRHRTPTATASTRTMRLTSR</sequence>
<proteinExistence type="predicted"/>
<dbReference type="Proteomes" id="UP000094622">
    <property type="component" value="Unassembled WGS sequence"/>
</dbReference>
<dbReference type="RefSeq" id="WP_141704004.1">
    <property type="nucleotide sequence ID" value="NZ_MCRJ01000211.1"/>
</dbReference>
<dbReference type="OrthoDB" id="9773411at2"/>
<evidence type="ECO:0000256" key="1">
    <source>
        <dbReference type="SAM" id="MobiDB-lite"/>
    </source>
</evidence>
<evidence type="ECO:0000313" key="3">
    <source>
        <dbReference type="Proteomes" id="UP000094622"/>
    </source>
</evidence>
<keyword evidence="3" id="KW-1185">Reference proteome</keyword>
<reference evidence="2 3" key="1">
    <citation type="submission" date="2016-07" db="EMBL/GenBank/DDBJ databases">
        <title>Draft Genome Sequence of Methylobrevis pamukkalensis PK2.</title>
        <authorList>
            <person name="Vasilenko O.V."/>
            <person name="Doronina N.V."/>
            <person name="Shmareva M.N."/>
            <person name="Tarlachkov S.V."/>
            <person name="Mustakhimov I."/>
            <person name="Trotsenko Y.A."/>
        </authorList>
    </citation>
    <scope>NUCLEOTIDE SEQUENCE [LARGE SCALE GENOMIC DNA]</scope>
    <source>
        <strain evidence="2 3">PK2</strain>
    </source>
</reference>
<accession>A0A1E3GTA8</accession>
<dbReference type="EMBL" id="MCRJ01000211">
    <property type="protein sequence ID" value="ODN67244.1"/>
    <property type="molecule type" value="Genomic_DNA"/>
</dbReference>
<evidence type="ECO:0000313" key="2">
    <source>
        <dbReference type="EMBL" id="ODN67244.1"/>
    </source>
</evidence>
<feature type="region of interest" description="Disordered" evidence="1">
    <location>
        <begin position="358"/>
        <end position="380"/>
    </location>
</feature>
<protein>
    <submittedName>
        <fullName evidence="2">Uncharacterized protein</fullName>
    </submittedName>
</protein>